<dbReference type="Proteomes" id="UP001314170">
    <property type="component" value="Unassembled WGS sequence"/>
</dbReference>
<accession>A0AAV1QQX3</accession>
<dbReference type="EMBL" id="CAWUPB010000026">
    <property type="protein sequence ID" value="CAK7322569.1"/>
    <property type="molecule type" value="Genomic_DNA"/>
</dbReference>
<evidence type="ECO:0000313" key="3">
    <source>
        <dbReference type="Proteomes" id="UP001314170"/>
    </source>
</evidence>
<gene>
    <name evidence="2" type="ORF">DCAF_LOCUS179</name>
</gene>
<feature type="region of interest" description="Disordered" evidence="1">
    <location>
        <begin position="1"/>
        <end position="28"/>
    </location>
</feature>
<proteinExistence type="predicted"/>
<dbReference type="AlphaFoldDB" id="A0AAV1QQX3"/>
<evidence type="ECO:0000313" key="2">
    <source>
        <dbReference type="EMBL" id="CAK7322569.1"/>
    </source>
</evidence>
<sequence length="72" mass="7958">MAAPFLAKNHHNHPTNTHSPPPQPSSTKAIVQLSHSSPIFSRLSLLHYCNFSLTSTPPHIPHITPIQKLPHT</sequence>
<keyword evidence="3" id="KW-1185">Reference proteome</keyword>
<comment type="caution">
    <text evidence="2">The sequence shown here is derived from an EMBL/GenBank/DDBJ whole genome shotgun (WGS) entry which is preliminary data.</text>
</comment>
<name>A0AAV1QQX3_9ROSI</name>
<organism evidence="2 3">
    <name type="scientific">Dovyalis caffra</name>
    <dbReference type="NCBI Taxonomy" id="77055"/>
    <lineage>
        <taxon>Eukaryota</taxon>
        <taxon>Viridiplantae</taxon>
        <taxon>Streptophyta</taxon>
        <taxon>Embryophyta</taxon>
        <taxon>Tracheophyta</taxon>
        <taxon>Spermatophyta</taxon>
        <taxon>Magnoliopsida</taxon>
        <taxon>eudicotyledons</taxon>
        <taxon>Gunneridae</taxon>
        <taxon>Pentapetalae</taxon>
        <taxon>rosids</taxon>
        <taxon>fabids</taxon>
        <taxon>Malpighiales</taxon>
        <taxon>Salicaceae</taxon>
        <taxon>Flacourtieae</taxon>
        <taxon>Dovyalis</taxon>
    </lineage>
</organism>
<evidence type="ECO:0000256" key="1">
    <source>
        <dbReference type="SAM" id="MobiDB-lite"/>
    </source>
</evidence>
<reference evidence="2 3" key="1">
    <citation type="submission" date="2024-01" db="EMBL/GenBank/DDBJ databases">
        <authorList>
            <person name="Waweru B."/>
        </authorList>
    </citation>
    <scope>NUCLEOTIDE SEQUENCE [LARGE SCALE GENOMIC DNA]</scope>
</reference>
<protein>
    <submittedName>
        <fullName evidence="2">Uncharacterized protein</fullName>
    </submittedName>
</protein>